<dbReference type="InterPro" id="IPR018060">
    <property type="entry name" value="HTH_AraC"/>
</dbReference>
<keyword evidence="7" id="KW-1185">Reference proteome</keyword>
<dbReference type="Gene3D" id="1.10.10.60">
    <property type="entry name" value="Homeodomain-like"/>
    <property type="match status" value="1"/>
</dbReference>
<dbReference type="EMBL" id="BAAAQX010000020">
    <property type="protein sequence ID" value="GAA2211342.1"/>
    <property type="molecule type" value="Genomic_DNA"/>
</dbReference>
<evidence type="ECO:0000256" key="2">
    <source>
        <dbReference type="ARBA" id="ARBA00023125"/>
    </source>
</evidence>
<evidence type="ECO:0000256" key="4">
    <source>
        <dbReference type="ARBA" id="ARBA00023163"/>
    </source>
</evidence>
<dbReference type="Pfam" id="PF12833">
    <property type="entry name" value="HTH_18"/>
    <property type="match status" value="1"/>
</dbReference>
<comment type="caution">
    <text evidence="6">The sequence shown here is derived from an EMBL/GenBank/DDBJ whole genome shotgun (WGS) entry which is preliminary data.</text>
</comment>
<proteinExistence type="predicted"/>
<keyword evidence="4" id="KW-0804">Transcription</keyword>
<name>A0ABP5PI67_9ACTN</name>
<protein>
    <recommendedName>
        <fullName evidence="5">HTH araC/xylS-type domain-containing protein</fullName>
    </recommendedName>
</protein>
<organism evidence="6 7">
    <name type="scientific">Nonomuraea monospora</name>
    <dbReference type="NCBI Taxonomy" id="568818"/>
    <lineage>
        <taxon>Bacteria</taxon>
        <taxon>Bacillati</taxon>
        <taxon>Actinomycetota</taxon>
        <taxon>Actinomycetes</taxon>
        <taxon>Streptosporangiales</taxon>
        <taxon>Streptosporangiaceae</taxon>
        <taxon>Nonomuraea</taxon>
    </lineage>
</organism>
<dbReference type="SUPFAM" id="SSF51215">
    <property type="entry name" value="Regulatory protein AraC"/>
    <property type="match status" value="1"/>
</dbReference>
<sequence>MQVREVNGTQLAVVTPASGGFARHSHDEYVISVNVRGRERVRLDRASFEVDLDEVTAYNPGQVQSCTTRTPGGSAFTCVSWYVRPEVVGGLVGGPPPDFSRPVVRAPELRRELLRAARHLGEAGDDTRHLHKARGDTRLVGKSGDGAPHLREARGDTLHLHEPGDDIRRLGEAGGDARRVGEVREAALALVEERLTLLLLRLLDLAAPARRPSEPGPAPGDARIAAVLDRLRADLSRAPSLADLADEAGMSREHLVRSFTRATGCPPYAWHLQARLAEGRRRLRGGQAVAEVAHGLGFADQAHFHRHFTAAYAITPGRYRAVNI</sequence>
<evidence type="ECO:0000259" key="5">
    <source>
        <dbReference type="PROSITE" id="PS01124"/>
    </source>
</evidence>
<gene>
    <name evidence="6" type="ORF">GCM10009850_068010</name>
</gene>
<keyword evidence="3" id="KW-0010">Activator</keyword>
<dbReference type="InterPro" id="IPR009057">
    <property type="entry name" value="Homeodomain-like_sf"/>
</dbReference>
<evidence type="ECO:0000256" key="3">
    <source>
        <dbReference type="ARBA" id="ARBA00023159"/>
    </source>
</evidence>
<accession>A0ABP5PI67</accession>
<feature type="domain" description="HTH araC/xylS-type" evidence="5">
    <location>
        <begin position="225"/>
        <end position="322"/>
    </location>
</feature>
<dbReference type="SUPFAM" id="SSF46689">
    <property type="entry name" value="Homeodomain-like"/>
    <property type="match status" value="2"/>
</dbReference>
<keyword evidence="2" id="KW-0238">DNA-binding</keyword>
<dbReference type="PROSITE" id="PS00041">
    <property type="entry name" value="HTH_ARAC_FAMILY_1"/>
    <property type="match status" value="1"/>
</dbReference>
<dbReference type="RefSeq" id="WP_344483748.1">
    <property type="nucleotide sequence ID" value="NZ_BAAAQX010000020.1"/>
</dbReference>
<dbReference type="Pfam" id="PF02311">
    <property type="entry name" value="AraC_binding"/>
    <property type="match status" value="1"/>
</dbReference>
<evidence type="ECO:0000313" key="7">
    <source>
        <dbReference type="Proteomes" id="UP001499843"/>
    </source>
</evidence>
<evidence type="ECO:0000256" key="1">
    <source>
        <dbReference type="ARBA" id="ARBA00023015"/>
    </source>
</evidence>
<dbReference type="PANTHER" id="PTHR46796:SF2">
    <property type="entry name" value="TRANSCRIPTIONAL REGULATORY PROTEIN"/>
    <property type="match status" value="1"/>
</dbReference>
<dbReference type="InterPro" id="IPR050204">
    <property type="entry name" value="AraC_XylS_family_regulators"/>
</dbReference>
<dbReference type="Proteomes" id="UP001499843">
    <property type="component" value="Unassembled WGS sequence"/>
</dbReference>
<dbReference type="InterPro" id="IPR003313">
    <property type="entry name" value="AraC-bd"/>
</dbReference>
<keyword evidence="1" id="KW-0805">Transcription regulation</keyword>
<dbReference type="InterPro" id="IPR018062">
    <property type="entry name" value="HTH_AraC-typ_CS"/>
</dbReference>
<dbReference type="InterPro" id="IPR037923">
    <property type="entry name" value="HTH-like"/>
</dbReference>
<evidence type="ECO:0000313" key="6">
    <source>
        <dbReference type="EMBL" id="GAA2211342.1"/>
    </source>
</evidence>
<dbReference type="SMART" id="SM00342">
    <property type="entry name" value="HTH_ARAC"/>
    <property type="match status" value="1"/>
</dbReference>
<reference evidence="7" key="1">
    <citation type="journal article" date="2019" name="Int. J. Syst. Evol. Microbiol.">
        <title>The Global Catalogue of Microorganisms (GCM) 10K type strain sequencing project: providing services to taxonomists for standard genome sequencing and annotation.</title>
        <authorList>
            <consortium name="The Broad Institute Genomics Platform"/>
            <consortium name="The Broad Institute Genome Sequencing Center for Infectious Disease"/>
            <person name="Wu L."/>
            <person name="Ma J."/>
        </authorList>
    </citation>
    <scope>NUCLEOTIDE SEQUENCE [LARGE SCALE GENOMIC DNA]</scope>
    <source>
        <strain evidence="7">JCM 16114</strain>
    </source>
</reference>
<dbReference type="PROSITE" id="PS01124">
    <property type="entry name" value="HTH_ARAC_FAMILY_2"/>
    <property type="match status" value="1"/>
</dbReference>
<dbReference type="PANTHER" id="PTHR46796">
    <property type="entry name" value="HTH-TYPE TRANSCRIPTIONAL ACTIVATOR RHAS-RELATED"/>
    <property type="match status" value="1"/>
</dbReference>